<evidence type="ECO:0000313" key="2">
    <source>
        <dbReference type="EMBL" id="SDR89593.1"/>
    </source>
</evidence>
<feature type="binding site" evidence="1">
    <location>
        <position position="56"/>
    </location>
    <ligand>
        <name>Zn(2+)</name>
        <dbReference type="ChEBI" id="CHEBI:29105"/>
    </ligand>
</feature>
<comment type="similarity">
    <text evidence="1">Belongs to the RNA polymerase-binding protein RbpA family.</text>
</comment>
<dbReference type="AlphaFoldDB" id="A0A1H1MRN4"/>
<comment type="function">
    <text evidence="1">Binds to RNA polymerase (RNAP), stimulating transcription from principal, but not alternative sigma factor promoters.</text>
</comment>
<dbReference type="InterPro" id="IPR025182">
    <property type="entry name" value="RNApol-bd_RbpA"/>
</dbReference>
<dbReference type="Gene3D" id="2.20.28.270">
    <property type="entry name" value="RNA polymerase-binding protein A"/>
    <property type="match status" value="1"/>
</dbReference>
<feature type="binding site" evidence="1">
    <location>
        <position position="38"/>
    </location>
    <ligand>
        <name>Zn(2+)</name>
        <dbReference type="ChEBI" id="CHEBI:29105"/>
    </ligand>
</feature>
<keyword evidence="1" id="KW-0804">Transcription</keyword>
<keyword evidence="3" id="KW-1185">Reference proteome</keyword>
<feature type="binding site" evidence="1">
    <location>
        <position position="59"/>
    </location>
    <ligand>
        <name>Zn(2+)</name>
        <dbReference type="ChEBI" id="CHEBI:29105"/>
    </ligand>
</feature>
<evidence type="ECO:0000313" key="3">
    <source>
        <dbReference type="Proteomes" id="UP000199092"/>
    </source>
</evidence>
<evidence type="ECO:0000256" key="1">
    <source>
        <dbReference type="HAMAP-Rule" id="MF_01483"/>
    </source>
</evidence>
<sequence length="128" mass="14008">MRSGTLKATGLGSKSFEGDEGVALSPRRQLDFECPAHHRFSIVFSDEAQLPTAWDCPTCWATAVRSDGVTSVAPDVKPTRTHWDMLRERRSVAELEEILAERLALLKAGTIGPNAYERIAIAGKRKAG</sequence>
<dbReference type="Proteomes" id="UP000199092">
    <property type="component" value="Chromosome I"/>
</dbReference>
<organism evidence="2 3">
    <name type="scientific">Friedmanniella luteola</name>
    <dbReference type="NCBI Taxonomy" id="546871"/>
    <lineage>
        <taxon>Bacteria</taxon>
        <taxon>Bacillati</taxon>
        <taxon>Actinomycetota</taxon>
        <taxon>Actinomycetes</taxon>
        <taxon>Propionibacteriales</taxon>
        <taxon>Nocardioidaceae</taxon>
        <taxon>Friedmanniella</taxon>
    </lineage>
</organism>
<accession>A0A1H1MRN4</accession>
<comment type="cofactor">
    <cofactor evidence="1">
        <name>Zn(2+)</name>
        <dbReference type="ChEBI" id="CHEBI:29105"/>
    </cofactor>
    <text evidence="1">Bind 1 Zn(2+) per subunit.</text>
</comment>
<dbReference type="GO" id="GO:0001000">
    <property type="term" value="F:bacterial-type RNA polymerase core enzyme binding"/>
    <property type="evidence" value="ECO:0007669"/>
    <property type="project" value="UniProtKB-UniRule"/>
</dbReference>
<protein>
    <recommendedName>
        <fullName evidence="1">RNA polymerase-binding protein RbpA</fullName>
    </recommendedName>
</protein>
<comment type="subunit">
    <text evidence="1">Forms a complex with the RNAP catalytic core and with free principal sigma factors.</text>
</comment>
<keyword evidence="1" id="KW-0805">Transcription regulation</keyword>
<dbReference type="InterPro" id="IPR038638">
    <property type="entry name" value="RbpA_sf"/>
</dbReference>
<reference evidence="2 3" key="1">
    <citation type="submission" date="2016-10" db="EMBL/GenBank/DDBJ databases">
        <authorList>
            <person name="de Groot N.N."/>
        </authorList>
    </citation>
    <scope>NUCLEOTIDE SEQUENCE [LARGE SCALE GENOMIC DNA]</scope>
    <source>
        <strain evidence="2 3">DSM 21741</strain>
    </source>
</reference>
<dbReference type="GO" id="GO:0045893">
    <property type="term" value="P:positive regulation of DNA-templated transcription"/>
    <property type="evidence" value="ECO:0007669"/>
    <property type="project" value="UniProtKB-UniRule"/>
</dbReference>
<feature type="binding site" evidence="1">
    <location>
        <position position="34"/>
    </location>
    <ligand>
        <name>Zn(2+)</name>
        <dbReference type="ChEBI" id="CHEBI:29105"/>
    </ligand>
</feature>
<dbReference type="HAMAP" id="MF_01483">
    <property type="entry name" value="RbpA"/>
    <property type="match status" value="1"/>
</dbReference>
<dbReference type="STRING" id="546871.SAMN04488543_0705"/>
<dbReference type="Pfam" id="PF13397">
    <property type="entry name" value="RbpA"/>
    <property type="match status" value="1"/>
</dbReference>
<dbReference type="RefSeq" id="WP_091410214.1">
    <property type="nucleotide sequence ID" value="NZ_LT629749.1"/>
</dbReference>
<keyword evidence="1" id="KW-0862">Zinc</keyword>
<dbReference type="EMBL" id="LT629749">
    <property type="protein sequence ID" value="SDR89593.1"/>
    <property type="molecule type" value="Genomic_DNA"/>
</dbReference>
<dbReference type="OrthoDB" id="3254820at2"/>
<proteinExistence type="inferred from homology"/>
<gene>
    <name evidence="1" type="primary">rbpA</name>
    <name evidence="2" type="ORF">SAMN04488543_0705</name>
</gene>
<keyword evidence="1" id="KW-0479">Metal-binding</keyword>
<name>A0A1H1MRN4_9ACTN</name>
<dbReference type="GO" id="GO:0008270">
    <property type="term" value="F:zinc ion binding"/>
    <property type="evidence" value="ECO:0007669"/>
    <property type="project" value="UniProtKB-UniRule"/>
</dbReference>